<keyword evidence="7" id="KW-1185">Reference proteome</keyword>
<evidence type="ECO:0000259" key="3">
    <source>
        <dbReference type="PROSITE" id="PS01031"/>
    </source>
</evidence>
<comment type="similarity">
    <text evidence="1 2">Belongs to the small heat shock protein (HSP20) family.</text>
</comment>
<reference evidence="6" key="1">
    <citation type="journal article" date="2014" name="Int. J. Syst. Evol. Microbiol.">
        <title>Complete genome sequence of Corynebacterium casei LMG S-19264T (=DSM 44701T), isolated from a smear-ripened cheese.</title>
        <authorList>
            <consortium name="US DOE Joint Genome Institute (JGI-PGF)"/>
            <person name="Walter F."/>
            <person name="Albersmeier A."/>
            <person name="Kalinowski J."/>
            <person name="Ruckert C."/>
        </authorList>
    </citation>
    <scope>NUCLEOTIDE SEQUENCE</scope>
    <source>
        <strain evidence="6">JCM 31740</strain>
    </source>
</reference>
<sequence>MSSKKPRDIFDYFDELFKEMEEEIAEFERRFSRSLTKGDVDLPKEGPYFYGFRVTIGPDGKPKIQEFGNVKKAKGRPILSEDIEPVVDVIERDDEVRVIAEVPGVDKDKIKLTVSGSELHLEARGDERNYSTDVDLPAEVDENSAKASYKNGVLEVVLKKKQKKPTGKEIKIE</sequence>
<feature type="domain" description="CS" evidence="4">
    <location>
        <begin position="82"/>
        <end position="171"/>
    </location>
</feature>
<evidence type="ECO:0000259" key="4">
    <source>
        <dbReference type="PROSITE" id="PS51203"/>
    </source>
</evidence>
<dbReference type="PROSITE" id="PS51203">
    <property type="entry name" value="CS"/>
    <property type="match status" value="1"/>
</dbReference>
<reference evidence="7" key="2">
    <citation type="submission" date="2018-04" db="EMBL/GenBank/DDBJ databases">
        <title>Complete genome sequence of Sulfodiicoccus acidiphilus strain HS-1.</title>
        <authorList>
            <person name="Sakai H.D."/>
            <person name="Kurosawa N."/>
        </authorList>
    </citation>
    <scope>NUCLEOTIDE SEQUENCE [LARGE SCALE GENOMIC DNA]</scope>
    <source>
        <strain evidence="7">HS-1</strain>
    </source>
</reference>
<proteinExistence type="inferred from homology"/>
<dbReference type="NCBIfam" id="NF041800">
    <property type="entry name" value="Hsp20"/>
    <property type="match status" value="1"/>
</dbReference>
<dbReference type="RefSeq" id="WP_126450053.1">
    <property type="nucleotide sequence ID" value="NZ_AP018553.1"/>
</dbReference>
<dbReference type="KEGG" id="sacd:HS1genome_1225"/>
<dbReference type="Pfam" id="PF00011">
    <property type="entry name" value="HSP20"/>
    <property type="match status" value="1"/>
</dbReference>
<feature type="domain" description="SHSP" evidence="3">
    <location>
        <begin position="78"/>
        <end position="173"/>
    </location>
</feature>
<evidence type="ECO:0000256" key="2">
    <source>
        <dbReference type="RuleBase" id="RU003616"/>
    </source>
</evidence>
<dbReference type="EMBL" id="BMQS01000002">
    <property type="protein sequence ID" value="GGT88604.1"/>
    <property type="molecule type" value="Genomic_DNA"/>
</dbReference>
<evidence type="ECO:0000256" key="1">
    <source>
        <dbReference type="PROSITE-ProRule" id="PRU00285"/>
    </source>
</evidence>
<evidence type="ECO:0000313" key="7">
    <source>
        <dbReference type="Proteomes" id="UP000276741"/>
    </source>
</evidence>
<dbReference type="OrthoDB" id="26084at2157"/>
<accession>A0A348B3T4</accession>
<protein>
    <submittedName>
        <fullName evidence="5">Heat-shock protein Hsp20</fullName>
    </submittedName>
</protein>
<reference evidence="6" key="4">
    <citation type="submission" date="2020-09" db="EMBL/GenBank/DDBJ databases">
        <authorList>
            <person name="Sun Q."/>
            <person name="Ohkuma M."/>
        </authorList>
    </citation>
    <scope>NUCLEOTIDE SEQUENCE</scope>
    <source>
        <strain evidence="6">JCM 31740</strain>
    </source>
</reference>
<reference evidence="5" key="3">
    <citation type="journal article" date="2019" name="BMC Res. Notes">
        <title>Complete genome sequence of the Sulfodiicoccus acidiphilus strain HS-1T, the first crenarchaeon that lacks polB3, isolated from an acidic hot spring in Ohwaku-dani, Hakone, Japan.</title>
        <authorList>
            <person name="Sakai H.D."/>
            <person name="Kurosawa N."/>
        </authorList>
    </citation>
    <scope>NUCLEOTIDE SEQUENCE</scope>
    <source>
        <strain evidence="5">HS-1</strain>
    </source>
</reference>
<dbReference type="SUPFAM" id="SSF49764">
    <property type="entry name" value="HSP20-like chaperones"/>
    <property type="match status" value="1"/>
</dbReference>
<dbReference type="InterPro" id="IPR007052">
    <property type="entry name" value="CS_dom"/>
</dbReference>
<dbReference type="InterPro" id="IPR002068">
    <property type="entry name" value="A-crystallin/Hsp20_dom"/>
</dbReference>
<dbReference type="GeneID" id="38666737"/>
<gene>
    <name evidence="6" type="ORF">GCM10007116_03250</name>
    <name evidence="5" type="ORF">HS1genome_1225</name>
</gene>
<evidence type="ECO:0000313" key="6">
    <source>
        <dbReference type="EMBL" id="GGT88604.1"/>
    </source>
</evidence>
<dbReference type="Proteomes" id="UP000276741">
    <property type="component" value="Chromosome"/>
</dbReference>
<dbReference type="CDD" id="cd06464">
    <property type="entry name" value="ACD_sHsps-like"/>
    <property type="match status" value="1"/>
</dbReference>
<organism evidence="5 7">
    <name type="scientific">Sulfodiicoccus acidiphilus</name>
    <dbReference type="NCBI Taxonomy" id="1670455"/>
    <lineage>
        <taxon>Archaea</taxon>
        <taxon>Thermoproteota</taxon>
        <taxon>Thermoprotei</taxon>
        <taxon>Sulfolobales</taxon>
        <taxon>Sulfolobaceae</taxon>
        <taxon>Sulfodiicoccus</taxon>
    </lineage>
</organism>
<dbReference type="Proteomes" id="UP000616143">
    <property type="component" value="Unassembled WGS sequence"/>
</dbReference>
<dbReference type="PROSITE" id="PS01031">
    <property type="entry name" value="SHSP"/>
    <property type="match status" value="1"/>
</dbReference>
<dbReference type="EMBL" id="AP018553">
    <property type="protein sequence ID" value="BBD72836.1"/>
    <property type="molecule type" value="Genomic_DNA"/>
</dbReference>
<dbReference type="InterPro" id="IPR008978">
    <property type="entry name" value="HSP20-like_chaperone"/>
</dbReference>
<dbReference type="Gene3D" id="2.60.40.790">
    <property type="match status" value="1"/>
</dbReference>
<name>A0A348B3T4_9CREN</name>
<dbReference type="AlphaFoldDB" id="A0A348B3T4"/>
<evidence type="ECO:0000313" key="5">
    <source>
        <dbReference type="EMBL" id="BBD72836.1"/>
    </source>
</evidence>